<feature type="compositionally biased region" description="Pro residues" evidence="1">
    <location>
        <begin position="272"/>
        <end position="297"/>
    </location>
</feature>
<dbReference type="RefSeq" id="WP_318599259.1">
    <property type="nucleotide sequence ID" value="NZ_JAWSTH010000066.1"/>
</dbReference>
<dbReference type="EMBL" id="JAWSTH010000066">
    <property type="protein sequence ID" value="MDW5596822.1"/>
    <property type="molecule type" value="Genomic_DNA"/>
</dbReference>
<sequence length="409" mass="43054">MLQLPLTRPPRNDDTTRARPRRAGTALLAAGLASLACAGPAAAAGIELYGVEVDAIVETSYSGESHSTEFEHDASLATSTHVTAGFLASIDRAAGGRIIGATGEDQHTATTTGTITTREREFDDNADDWWERATECRGAGQNKNDEGRTSLRADPLTPLVGASLILNLADELLVDVTCTDTGPNGGAGPRSFTLNSPIPEDELSGVNGPLAVSFDLPEEATRAGKVIQLFEGPAEGQAAYCPETLAEQPYLKRCTVRFRGTITLEKVSLDQPQPPVTPPPVTPPPVAVPPAPAPPTTAPERSQPSATVPAKQRARLDAKGARLTFRAACPAGCTGSATIRVPGARPKKPRTLAAIRLQLPRAAQARTVALTVPKRARKQLLRSRGAVIVVALKDRVSGRTTTTTLKVTR</sequence>
<feature type="chain" id="PRO_5046118521" evidence="2">
    <location>
        <begin position="44"/>
        <end position="409"/>
    </location>
</feature>
<reference evidence="4" key="1">
    <citation type="submission" date="2023-07" db="EMBL/GenBank/DDBJ databases">
        <title>Conexibacter stalactiti sp. nov., isolated from stalactites in a lava cave and emended description of the genus Conexibacter.</title>
        <authorList>
            <person name="Lee S.D."/>
        </authorList>
    </citation>
    <scope>NUCLEOTIDE SEQUENCE [LARGE SCALE GENOMIC DNA]</scope>
    <source>
        <strain evidence="4">KCTC 39840</strain>
    </source>
</reference>
<evidence type="ECO:0000256" key="2">
    <source>
        <dbReference type="SAM" id="SignalP"/>
    </source>
</evidence>
<organism evidence="3 4">
    <name type="scientific">Conexibacter stalactiti</name>
    <dbReference type="NCBI Taxonomy" id="1940611"/>
    <lineage>
        <taxon>Bacteria</taxon>
        <taxon>Bacillati</taxon>
        <taxon>Actinomycetota</taxon>
        <taxon>Thermoleophilia</taxon>
        <taxon>Solirubrobacterales</taxon>
        <taxon>Conexibacteraceae</taxon>
        <taxon>Conexibacter</taxon>
    </lineage>
</organism>
<dbReference type="Proteomes" id="UP001284601">
    <property type="component" value="Unassembled WGS sequence"/>
</dbReference>
<feature type="region of interest" description="Disordered" evidence="1">
    <location>
        <begin position="267"/>
        <end position="311"/>
    </location>
</feature>
<keyword evidence="4" id="KW-1185">Reference proteome</keyword>
<evidence type="ECO:0000256" key="1">
    <source>
        <dbReference type="SAM" id="MobiDB-lite"/>
    </source>
</evidence>
<proteinExistence type="predicted"/>
<evidence type="ECO:0000313" key="3">
    <source>
        <dbReference type="EMBL" id="MDW5596822.1"/>
    </source>
</evidence>
<name>A0ABU4HU28_9ACTN</name>
<feature type="signal peptide" evidence="2">
    <location>
        <begin position="1"/>
        <end position="43"/>
    </location>
</feature>
<evidence type="ECO:0000313" key="4">
    <source>
        <dbReference type="Proteomes" id="UP001284601"/>
    </source>
</evidence>
<protein>
    <submittedName>
        <fullName evidence="3">Uncharacterized protein</fullName>
    </submittedName>
</protein>
<gene>
    <name evidence="3" type="ORF">R7226_20920</name>
</gene>
<accession>A0ABU4HU28</accession>
<keyword evidence="2" id="KW-0732">Signal</keyword>
<comment type="caution">
    <text evidence="3">The sequence shown here is derived from an EMBL/GenBank/DDBJ whole genome shotgun (WGS) entry which is preliminary data.</text>
</comment>
<feature type="region of interest" description="Disordered" evidence="1">
    <location>
        <begin position="1"/>
        <end position="21"/>
    </location>
</feature>